<protein>
    <submittedName>
        <fullName evidence="2">Uncharacterized protein</fullName>
    </submittedName>
</protein>
<keyword evidence="1" id="KW-1133">Transmembrane helix</keyword>
<dbReference type="EMBL" id="QMBP01000005">
    <property type="protein sequence ID" value="RAZ90450.1"/>
    <property type="molecule type" value="Genomic_DNA"/>
</dbReference>
<keyword evidence="3" id="KW-1185">Reference proteome</keyword>
<dbReference type="Proteomes" id="UP000251558">
    <property type="component" value="Unassembled WGS sequence"/>
</dbReference>
<keyword evidence="1" id="KW-0472">Membrane</keyword>
<proteinExistence type="predicted"/>
<gene>
    <name evidence="2" type="ORF">DPM33_13080</name>
</gene>
<comment type="caution">
    <text evidence="2">The sequence shown here is derived from an EMBL/GenBank/DDBJ whole genome shotgun (WGS) entry which is preliminary data.</text>
</comment>
<name>A0A330HRI7_9HYPH</name>
<accession>A0A330HRI7</accession>
<evidence type="ECO:0000256" key="1">
    <source>
        <dbReference type="SAM" id="Phobius"/>
    </source>
</evidence>
<keyword evidence="1" id="KW-0812">Transmembrane</keyword>
<reference evidence="2 3" key="2">
    <citation type="submission" date="2018-07" db="EMBL/GenBank/DDBJ databases">
        <title>Diversity of Mesorhizobium strains in Brazil.</title>
        <authorList>
            <person name="Helene L.C.F."/>
            <person name="Dall'Agnol R."/>
            <person name="Delamuta J.R.M."/>
            <person name="Hungria M."/>
        </authorList>
    </citation>
    <scope>NUCLEOTIDE SEQUENCE [LARGE SCALE GENOMIC DNA]</scope>
    <source>
        <strain evidence="2 3">AC99b</strain>
    </source>
</reference>
<sequence length="93" mass="10225">MVPPSNWMSLMPQWFTATVFGLLALAGVWGICRSLSSGVAYDDIYRFEIDSNPLGFAFTIASRVLIVAFAIAMVLHALGFIDDPMSMLRSMFG</sequence>
<organism evidence="2 3">
    <name type="scientific">Mesorhizobium hawassense</name>
    <dbReference type="NCBI Taxonomy" id="1209954"/>
    <lineage>
        <taxon>Bacteria</taxon>
        <taxon>Pseudomonadati</taxon>
        <taxon>Pseudomonadota</taxon>
        <taxon>Alphaproteobacteria</taxon>
        <taxon>Hyphomicrobiales</taxon>
        <taxon>Phyllobacteriaceae</taxon>
        <taxon>Mesorhizobium</taxon>
    </lineage>
</organism>
<dbReference type="OrthoDB" id="8448565at2"/>
<evidence type="ECO:0000313" key="3">
    <source>
        <dbReference type="Proteomes" id="UP000251558"/>
    </source>
</evidence>
<dbReference type="RefSeq" id="WP_112097849.1">
    <property type="nucleotide sequence ID" value="NZ_QMBP01000005.1"/>
</dbReference>
<reference evidence="3" key="1">
    <citation type="submission" date="2018-06" db="EMBL/GenBank/DDBJ databases">
        <authorList>
            <person name="Helene L.C."/>
            <person name="Dall'Agnol R."/>
            <person name="Delamuta J.R."/>
            <person name="Hungria M."/>
        </authorList>
    </citation>
    <scope>NUCLEOTIDE SEQUENCE [LARGE SCALE GENOMIC DNA]</scope>
    <source>
        <strain evidence="3">AC99b</strain>
    </source>
</reference>
<feature type="transmembrane region" description="Helical" evidence="1">
    <location>
        <begin position="54"/>
        <end position="81"/>
    </location>
</feature>
<evidence type="ECO:0000313" key="2">
    <source>
        <dbReference type="EMBL" id="RAZ90450.1"/>
    </source>
</evidence>
<dbReference type="AlphaFoldDB" id="A0A330HRI7"/>